<reference evidence="1 2" key="1">
    <citation type="submission" date="2015-04" db="EMBL/GenBank/DDBJ databases">
        <title>Complete genome sequence of Schizopora paradoxa KUC8140, a cosmopolitan wood degrader in East Asia.</title>
        <authorList>
            <consortium name="DOE Joint Genome Institute"/>
            <person name="Min B."/>
            <person name="Park H."/>
            <person name="Jang Y."/>
            <person name="Kim J.-J."/>
            <person name="Kim K.H."/>
            <person name="Pangilinan J."/>
            <person name="Lipzen A."/>
            <person name="Riley R."/>
            <person name="Grigoriev I.V."/>
            <person name="Spatafora J.W."/>
            <person name="Choi I.-G."/>
        </authorList>
    </citation>
    <scope>NUCLEOTIDE SEQUENCE [LARGE SCALE GENOMIC DNA]</scope>
    <source>
        <strain evidence="1 2">KUC8140</strain>
    </source>
</reference>
<name>A0A0H2RHF7_9AGAM</name>
<sequence length="208" mass="23597">MHNDVSCTLPDGGHMFLGAESTRVCDTKLGDGVVHEFWRIKFLAESNSTATRRDARLPFAHEVPTPAHSINAPDRLEAHTTRSSVPNERRVLLLFPPVRCVERRVDSVEAAHAKFGWGSAKDGGNNLTPVHDLNHDMRRSNRRALQAWTDEMATQRRLEGERRELWIAVEFCGGEGGRRTMVRIALWIDVKMEGRKAVEWAKWCVHPV</sequence>
<protein>
    <submittedName>
        <fullName evidence="1">Uncharacterized protein</fullName>
    </submittedName>
</protein>
<dbReference type="Proteomes" id="UP000053477">
    <property type="component" value="Unassembled WGS sequence"/>
</dbReference>
<dbReference type="AlphaFoldDB" id="A0A0H2RHF7"/>
<organism evidence="1 2">
    <name type="scientific">Schizopora paradoxa</name>
    <dbReference type="NCBI Taxonomy" id="27342"/>
    <lineage>
        <taxon>Eukaryota</taxon>
        <taxon>Fungi</taxon>
        <taxon>Dikarya</taxon>
        <taxon>Basidiomycota</taxon>
        <taxon>Agaricomycotina</taxon>
        <taxon>Agaricomycetes</taxon>
        <taxon>Hymenochaetales</taxon>
        <taxon>Schizoporaceae</taxon>
        <taxon>Schizopora</taxon>
    </lineage>
</organism>
<gene>
    <name evidence="1" type="ORF">SCHPADRAFT_947802</name>
</gene>
<keyword evidence="2" id="KW-1185">Reference proteome</keyword>
<proteinExistence type="predicted"/>
<accession>A0A0H2RHF7</accession>
<evidence type="ECO:0000313" key="2">
    <source>
        <dbReference type="Proteomes" id="UP000053477"/>
    </source>
</evidence>
<evidence type="ECO:0000313" key="1">
    <source>
        <dbReference type="EMBL" id="KLO04311.1"/>
    </source>
</evidence>
<dbReference type="EMBL" id="KQ086600">
    <property type="protein sequence ID" value="KLO04311.1"/>
    <property type="molecule type" value="Genomic_DNA"/>
</dbReference>
<dbReference type="InParanoid" id="A0A0H2RHF7"/>